<dbReference type="Gene3D" id="1.10.10.10">
    <property type="entry name" value="Winged helix-like DNA-binding domain superfamily/Winged helix DNA-binding domain"/>
    <property type="match status" value="1"/>
</dbReference>
<reference evidence="2" key="1">
    <citation type="submission" date="2022-10" db="EMBL/GenBank/DDBJ databases">
        <title>The complete genomes of actinobacterial strains from the NBC collection.</title>
        <authorList>
            <person name="Joergensen T.S."/>
            <person name="Alvarez Arevalo M."/>
            <person name="Sterndorff E.B."/>
            <person name="Faurdal D."/>
            <person name="Vuksanovic O."/>
            <person name="Mourched A.-S."/>
            <person name="Charusanti P."/>
            <person name="Shaw S."/>
            <person name="Blin K."/>
            <person name="Weber T."/>
        </authorList>
    </citation>
    <scope>NUCLEOTIDE SEQUENCE</scope>
    <source>
        <strain evidence="2">NBC_01401</strain>
    </source>
</reference>
<protein>
    <submittedName>
        <fullName evidence="2">MarR family transcriptional regulator</fullName>
    </submittedName>
</protein>
<dbReference type="SUPFAM" id="SSF46785">
    <property type="entry name" value="Winged helix' DNA-binding domain"/>
    <property type="match status" value="1"/>
</dbReference>
<dbReference type="GO" id="GO:0003700">
    <property type="term" value="F:DNA-binding transcription factor activity"/>
    <property type="evidence" value="ECO:0007669"/>
    <property type="project" value="InterPro"/>
</dbReference>
<accession>A0AAU3H743</accession>
<dbReference type="SMART" id="SM00347">
    <property type="entry name" value="HTH_MARR"/>
    <property type="match status" value="1"/>
</dbReference>
<dbReference type="PROSITE" id="PS50995">
    <property type="entry name" value="HTH_MARR_2"/>
    <property type="match status" value="1"/>
</dbReference>
<gene>
    <name evidence="2" type="ORF">OG626_35905</name>
</gene>
<dbReference type="InterPro" id="IPR036390">
    <property type="entry name" value="WH_DNA-bd_sf"/>
</dbReference>
<dbReference type="InterPro" id="IPR052526">
    <property type="entry name" value="HTH-type_Bedaq_tolerance"/>
</dbReference>
<dbReference type="PANTHER" id="PTHR39515">
    <property type="entry name" value="CONSERVED PROTEIN"/>
    <property type="match status" value="1"/>
</dbReference>
<evidence type="ECO:0000313" key="2">
    <source>
        <dbReference type="EMBL" id="WTY99911.1"/>
    </source>
</evidence>
<organism evidence="2">
    <name type="scientific">Streptomyces sp. NBC_01401</name>
    <dbReference type="NCBI Taxonomy" id="2903854"/>
    <lineage>
        <taxon>Bacteria</taxon>
        <taxon>Bacillati</taxon>
        <taxon>Actinomycetota</taxon>
        <taxon>Actinomycetes</taxon>
        <taxon>Kitasatosporales</taxon>
        <taxon>Streptomycetaceae</taxon>
        <taxon>Streptomyces</taxon>
    </lineage>
</organism>
<feature type="domain" description="HTH marR-type" evidence="1">
    <location>
        <begin position="13"/>
        <end position="145"/>
    </location>
</feature>
<dbReference type="Gene3D" id="1.10.287.100">
    <property type="match status" value="1"/>
</dbReference>
<proteinExistence type="predicted"/>
<dbReference type="PANTHER" id="PTHR39515:SF2">
    <property type="entry name" value="HTH-TYPE TRANSCRIPTIONAL REGULATOR RV0880"/>
    <property type="match status" value="1"/>
</dbReference>
<dbReference type="Pfam" id="PF01047">
    <property type="entry name" value="MarR"/>
    <property type="match status" value="1"/>
</dbReference>
<dbReference type="AlphaFoldDB" id="A0AAU3H743"/>
<name>A0AAU3H743_9ACTN</name>
<evidence type="ECO:0000259" key="1">
    <source>
        <dbReference type="PROSITE" id="PS50995"/>
    </source>
</evidence>
<dbReference type="EMBL" id="CP109535">
    <property type="protein sequence ID" value="WTY99911.1"/>
    <property type="molecule type" value="Genomic_DNA"/>
</dbReference>
<dbReference type="InterPro" id="IPR036388">
    <property type="entry name" value="WH-like_DNA-bd_sf"/>
</dbReference>
<dbReference type="InterPro" id="IPR000835">
    <property type="entry name" value="HTH_MarR-typ"/>
</dbReference>
<sequence>MTSKTSQDAVRASSELRSLVGRLRRRLRELRSAEDIAPGLLSVMLRLEREGPTTASDLAAAEKIRTQSMATKLSALDEQGLIERRPHPTDGRRRVIDLTETGRQRVEGDRSARREWLAEALQDRYSDEERTRLREAFALLDRLFED</sequence>